<gene>
    <name evidence="1" type="ORF">MAIT1_01835</name>
</gene>
<proteinExistence type="predicted"/>
<evidence type="ECO:0000313" key="2">
    <source>
        <dbReference type="Proteomes" id="UP000194003"/>
    </source>
</evidence>
<name>A0A1Y2K2B6_9PROT</name>
<protein>
    <submittedName>
        <fullName evidence="1">Uncharacterized protein</fullName>
    </submittedName>
</protein>
<accession>A0A1Y2K2B6</accession>
<organism evidence="1 2">
    <name type="scientific">Magnetofaba australis IT-1</name>
    <dbReference type="NCBI Taxonomy" id="1434232"/>
    <lineage>
        <taxon>Bacteria</taxon>
        <taxon>Pseudomonadati</taxon>
        <taxon>Pseudomonadota</taxon>
        <taxon>Magnetococcia</taxon>
        <taxon>Magnetococcales</taxon>
        <taxon>Magnetococcaceae</taxon>
        <taxon>Magnetofaba</taxon>
    </lineage>
</organism>
<sequence>MRLDPKLRYAAELAARKQRRTLSSFIEWAIEEVLTDNEMSEIDWRGEEEKLTLMEAAEKVWDVDEADRFVNLAFEFPGLMTHEEQQLWKLITTTGAVWADWAGQYQHGDPHVRRSGLRLDLLREHWETFKQVAEGELDKEALPQWEESSPGT</sequence>
<dbReference type="STRING" id="1434232.MAIT1_01835"/>
<reference evidence="1 2" key="1">
    <citation type="journal article" date="2016" name="BMC Genomics">
        <title>Combined genomic and structural analyses of a cultured magnetotactic bacterium reveals its niche adaptation to a dynamic environment.</title>
        <authorList>
            <person name="Araujo A.C."/>
            <person name="Morillo V."/>
            <person name="Cypriano J."/>
            <person name="Teixeira L.C."/>
            <person name="Leao P."/>
            <person name="Lyra S."/>
            <person name="Almeida L.G."/>
            <person name="Bazylinski D.A."/>
            <person name="Vasconcellos A.T."/>
            <person name="Abreu F."/>
            <person name="Lins U."/>
        </authorList>
    </citation>
    <scope>NUCLEOTIDE SEQUENCE [LARGE SCALE GENOMIC DNA]</scope>
    <source>
        <strain evidence="1 2">IT-1</strain>
    </source>
</reference>
<keyword evidence="2" id="KW-1185">Reference proteome</keyword>
<dbReference type="AlphaFoldDB" id="A0A1Y2K2B6"/>
<dbReference type="Proteomes" id="UP000194003">
    <property type="component" value="Unassembled WGS sequence"/>
</dbReference>
<comment type="caution">
    <text evidence="1">The sequence shown here is derived from an EMBL/GenBank/DDBJ whole genome shotgun (WGS) entry which is preliminary data.</text>
</comment>
<dbReference type="EMBL" id="LVJN01000020">
    <property type="protein sequence ID" value="OSM01797.1"/>
    <property type="molecule type" value="Genomic_DNA"/>
</dbReference>
<evidence type="ECO:0000313" key="1">
    <source>
        <dbReference type="EMBL" id="OSM01797.1"/>
    </source>
</evidence>